<sequence>MRLLLLAAFLAPVRAIAGECLREADHTTINALFSEGGPGTKVYLCPKTEVQLSGTIVFTAADQELATLGYPGGERRAKLRIVSDHVATAIQGDCRRCARVAVRNLVIDGGRRALGRVRDANSSPGLVILGGNEGQAVRECAISDPRGFTAVHVREGAKLNCRGAVIERNEITSVGEEYDPAYDGADPEASPWGRPLADGISIACRNSYVRDNTLIDCTDAGIVVYCSPGTKIENNHVSTERRSAIGGILLVDSQPFGGDYSGVMVKNNVLDAAARAMRVGIGVGLSVLSDDIETILKGGSVISNRLTGDYMGYGIAAAGLKGWTIKDNYDDARYEGEPSGRCFDDPVNPPPQAFIYNAVTLETSHVQDGFFDSDFAYIVCIDGVGEVPVRYRKDMDPEPDAASHGSPDHDTASSEQPLPPISTEERDAEAELPPPEILPGGLLSTGNSVLDGILLHSQQRLFDRIDEITSGVHLSLSRPSPARAQVEDSDTLPSLHARLAELEHSQARLLSATRDVQTALARLRTKVSEVDVWEGEVLQSIQEEVTAPHDKREYGDDTFEDDGFASVFDWPVRVILLGGLCSAVALAVRRFRRPTHDKIV</sequence>
<accession>A0A0J0XJ01</accession>
<feature type="region of interest" description="Disordered" evidence="1">
    <location>
        <begin position="391"/>
        <end position="440"/>
    </location>
</feature>
<evidence type="ECO:0000256" key="2">
    <source>
        <dbReference type="SAM" id="SignalP"/>
    </source>
</evidence>
<keyword evidence="5" id="KW-1185">Reference proteome</keyword>
<evidence type="ECO:0000256" key="1">
    <source>
        <dbReference type="SAM" id="MobiDB-lite"/>
    </source>
</evidence>
<feature type="domain" description="Right handed beta helix" evidence="3">
    <location>
        <begin position="129"/>
        <end position="325"/>
    </location>
</feature>
<dbReference type="Pfam" id="PF13229">
    <property type="entry name" value="Beta_helix"/>
    <property type="match status" value="1"/>
</dbReference>
<dbReference type="GeneID" id="28982059"/>
<dbReference type="OrthoDB" id="2587928at2759"/>
<feature type="signal peptide" evidence="2">
    <location>
        <begin position="1"/>
        <end position="15"/>
    </location>
</feature>
<dbReference type="Gene3D" id="2.160.20.10">
    <property type="entry name" value="Single-stranded right-handed beta-helix, Pectin lyase-like"/>
    <property type="match status" value="1"/>
</dbReference>
<keyword evidence="2" id="KW-0732">Signal</keyword>
<dbReference type="AlphaFoldDB" id="A0A0J0XJ01"/>
<dbReference type="InterPro" id="IPR012334">
    <property type="entry name" value="Pectin_lyas_fold"/>
</dbReference>
<proteinExistence type="predicted"/>
<dbReference type="InterPro" id="IPR011050">
    <property type="entry name" value="Pectin_lyase_fold/virulence"/>
</dbReference>
<organism evidence="4 5">
    <name type="scientific">Cutaneotrichosporon oleaginosum</name>
    <dbReference type="NCBI Taxonomy" id="879819"/>
    <lineage>
        <taxon>Eukaryota</taxon>
        <taxon>Fungi</taxon>
        <taxon>Dikarya</taxon>
        <taxon>Basidiomycota</taxon>
        <taxon>Agaricomycotina</taxon>
        <taxon>Tremellomycetes</taxon>
        <taxon>Trichosporonales</taxon>
        <taxon>Trichosporonaceae</taxon>
        <taxon>Cutaneotrichosporon</taxon>
    </lineage>
</organism>
<dbReference type="EMBL" id="KQ087224">
    <property type="protein sequence ID" value="KLT41038.1"/>
    <property type="molecule type" value="Genomic_DNA"/>
</dbReference>
<dbReference type="Proteomes" id="UP000053611">
    <property type="component" value="Unassembled WGS sequence"/>
</dbReference>
<feature type="chain" id="PRO_5012881531" description="Right handed beta helix domain-containing protein" evidence="2">
    <location>
        <begin position="16"/>
        <end position="600"/>
    </location>
</feature>
<dbReference type="InterPro" id="IPR006626">
    <property type="entry name" value="PbH1"/>
</dbReference>
<dbReference type="SMART" id="SM00710">
    <property type="entry name" value="PbH1"/>
    <property type="match status" value="4"/>
</dbReference>
<evidence type="ECO:0000259" key="3">
    <source>
        <dbReference type="Pfam" id="PF13229"/>
    </source>
</evidence>
<evidence type="ECO:0000313" key="4">
    <source>
        <dbReference type="EMBL" id="KLT41038.1"/>
    </source>
</evidence>
<gene>
    <name evidence="4" type="ORF">CC85DRAFT_276727</name>
</gene>
<dbReference type="SUPFAM" id="SSF51126">
    <property type="entry name" value="Pectin lyase-like"/>
    <property type="match status" value="1"/>
</dbReference>
<name>A0A0J0XJ01_9TREE</name>
<evidence type="ECO:0000313" key="5">
    <source>
        <dbReference type="Proteomes" id="UP000053611"/>
    </source>
</evidence>
<protein>
    <recommendedName>
        <fullName evidence="3">Right handed beta helix domain-containing protein</fullName>
    </recommendedName>
</protein>
<reference evidence="4 5" key="1">
    <citation type="submission" date="2015-03" db="EMBL/GenBank/DDBJ databases">
        <title>Genomics and transcriptomics of the oil-accumulating basidiomycete yeast T. oleaginosus allow insights into substrate utilization and the diverse evolutionary trajectories of mating systems in fungi.</title>
        <authorList>
            <consortium name="DOE Joint Genome Institute"/>
            <person name="Kourist R."/>
            <person name="Kracht O."/>
            <person name="Bracharz F."/>
            <person name="Lipzen A."/>
            <person name="Nolan M."/>
            <person name="Ohm R."/>
            <person name="Grigoriev I."/>
            <person name="Sun S."/>
            <person name="Heitman J."/>
            <person name="Bruck T."/>
            <person name="Nowrousian M."/>
        </authorList>
    </citation>
    <scope>NUCLEOTIDE SEQUENCE [LARGE SCALE GENOMIC DNA]</scope>
    <source>
        <strain evidence="4 5">IBC0246</strain>
    </source>
</reference>
<dbReference type="RefSeq" id="XP_018277529.1">
    <property type="nucleotide sequence ID" value="XM_018421456.1"/>
</dbReference>
<dbReference type="InterPro" id="IPR039448">
    <property type="entry name" value="Beta_helix"/>
</dbReference>